<feature type="transmembrane region" description="Helical" evidence="1">
    <location>
        <begin position="27"/>
        <end position="49"/>
    </location>
</feature>
<keyword evidence="1" id="KW-0812">Transmembrane</keyword>
<proteinExistence type="predicted"/>
<dbReference type="RefSeq" id="WP_219671187.1">
    <property type="nucleotide sequence ID" value="NZ_WTFF01000341.1"/>
</dbReference>
<gene>
    <name evidence="2" type="ORF">GPJ59_30635</name>
</gene>
<keyword evidence="3" id="KW-1185">Reference proteome</keyword>
<feature type="transmembrane region" description="Helical" evidence="1">
    <location>
        <begin position="56"/>
        <end position="77"/>
    </location>
</feature>
<organism evidence="2 3">
    <name type="scientific">Streptomyces bambusae</name>
    <dbReference type="NCBI Taxonomy" id="1550616"/>
    <lineage>
        <taxon>Bacteria</taxon>
        <taxon>Bacillati</taxon>
        <taxon>Actinomycetota</taxon>
        <taxon>Actinomycetes</taxon>
        <taxon>Kitasatosporales</taxon>
        <taxon>Streptomycetaceae</taxon>
        <taxon>Streptomyces</taxon>
    </lineage>
</organism>
<keyword evidence="1" id="KW-0472">Membrane</keyword>
<comment type="caution">
    <text evidence="2">The sequence shown here is derived from an EMBL/GenBank/DDBJ whole genome shotgun (WGS) entry which is preliminary data.</text>
</comment>
<protein>
    <submittedName>
        <fullName evidence="2">Uncharacterized protein</fullName>
    </submittedName>
</protein>
<name>A0ABS6ZEB2_9ACTN</name>
<reference evidence="2 3" key="1">
    <citation type="submission" date="2019-12" db="EMBL/GenBank/DDBJ databases">
        <title>Genome sequence of Streptomyces bambusae.</title>
        <authorList>
            <person name="Bansal K."/>
            <person name="Choksket S."/>
            <person name="Korpole S."/>
            <person name="Patil P.B."/>
        </authorList>
    </citation>
    <scope>NUCLEOTIDE SEQUENCE [LARGE SCALE GENOMIC DNA]</scope>
    <source>
        <strain evidence="2 3">SK60</strain>
    </source>
</reference>
<sequence>MVTGYVLLIAYMVEPDGPWDSQAADEAGVAAGIGLAFSGVTALLSWVFVKAAWLRRWWYVVPAGLAFVALLRLTVLAPEL</sequence>
<dbReference type="EMBL" id="WTFF01000341">
    <property type="protein sequence ID" value="MBW5486102.1"/>
    <property type="molecule type" value="Genomic_DNA"/>
</dbReference>
<keyword evidence="1" id="KW-1133">Transmembrane helix</keyword>
<evidence type="ECO:0000313" key="2">
    <source>
        <dbReference type="EMBL" id="MBW5486102.1"/>
    </source>
</evidence>
<accession>A0ABS6ZEB2</accession>
<evidence type="ECO:0000256" key="1">
    <source>
        <dbReference type="SAM" id="Phobius"/>
    </source>
</evidence>
<dbReference type="Proteomes" id="UP000812013">
    <property type="component" value="Unassembled WGS sequence"/>
</dbReference>
<evidence type="ECO:0000313" key="3">
    <source>
        <dbReference type="Proteomes" id="UP000812013"/>
    </source>
</evidence>